<sequence>MRTTVARECVNSVEATGGTRPATADGTIRGDGIDGGHDGATEYDLTVRDSPSTPKTARSLGFSSRSVADRRRDSREKLLLL</sequence>
<dbReference type="Proteomes" id="UP000011602">
    <property type="component" value="Unassembled WGS sequence"/>
</dbReference>
<dbReference type="AlphaFoldDB" id="L9XE81"/>
<feature type="compositionally biased region" description="Basic and acidic residues" evidence="1">
    <location>
        <begin position="67"/>
        <end position="81"/>
    </location>
</feature>
<proteinExistence type="predicted"/>
<accession>L9XE81</accession>
<dbReference type="EMBL" id="AOHZ01000021">
    <property type="protein sequence ID" value="ELY59942.1"/>
    <property type="molecule type" value="Genomic_DNA"/>
</dbReference>
<comment type="caution">
    <text evidence="2">The sequence shown here is derived from an EMBL/GenBank/DDBJ whole genome shotgun (WGS) entry which is preliminary data.</text>
</comment>
<feature type="region of interest" description="Disordered" evidence="1">
    <location>
        <begin position="1"/>
        <end position="81"/>
    </location>
</feature>
<keyword evidence="3" id="KW-1185">Reference proteome</keyword>
<feature type="compositionally biased region" description="Basic and acidic residues" evidence="1">
    <location>
        <begin position="31"/>
        <end position="40"/>
    </location>
</feature>
<protein>
    <submittedName>
        <fullName evidence="2">Uncharacterized protein</fullName>
    </submittedName>
</protein>
<evidence type="ECO:0000313" key="2">
    <source>
        <dbReference type="EMBL" id="ELY59942.1"/>
    </source>
</evidence>
<gene>
    <name evidence="2" type="ORF">C493_04668</name>
</gene>
<organism evidence="2 3">
    <name type="scientific">Natronolimnohabitans innermongolicus JCM 12255</name>
    <dbReference type="NCBI Taxonomy" id="1227499"/>
    <lineage>
        <taxon>Archaea</taxon>
        <taxon>Methanobacteriati</taxon>
        <taxon>Methanobacteriota</taxon>
        <taxon>Stenosarchaea group</taxon>
        <taxon>Halobacteria</taxon>
        <taxon>Halobacteriales</taxon>
        <taxon>Natrialbaceae</taxon>
        <taxon>Natronolimnohabitans</taxon>
    </lineage>
</organism>
<name>L9XE81_9EURY</name>
<evidence type="ECO:0000256" key="1">
    <source>
        <dbReference type="SAM" id="MobiDB-lite"/>
    </source>
</evidence>
<evidence type="ECO:0000313" key="3">
    <source>
        <dbReference type="Proteomes" id="UP000011602"/>
    </source>
</evidence>
<reference evidence="2 3" key="1">
    <citation type="journal article" date="2014" name="PLoS Genet.">
        <title>Phylogenetically driven sequencing of extremely halophilic archaea reveals strategies for static and dynamic osmo-response.</title>
        <authorList>
            <person name="Becker E.A."/>
            <person name="Seitzer P.M."/>
            <person name="Tritt A."/>
            <person name="Larsen D."/>
            <person name="Krusor M."/>
            <person name="Yao A.I."/>
            <person name="Wu D."/>
            <person name="Madern D."/>
            <person name="Eisen J.A."/>
            <person name="Darling A.E."/>
            <person name="Facciotti M.T."/>
        </authorList>
    </citation>
    <scope>NUCLEOTIDE SEQUENCE [LARGE SCALE GENOMIC DNA]</scope>
    <source>
        <strain evidence="2 3">JCM 12255</strain>
    </source>
</reference>